<dbReference type="EMBL" id="SMRT01000015">
    <property type="protein sequence ID" value="TDF93818.1"/>
    <property type="molecule type" value="Genomic_DNA"/>
</dbReference>
<feature type="domain" description="Carbohydrate kinase PfkB" evidence="6">
    <location>
        <begin position="7"/>
        <end position="316"/>
    </location>
</feature>
<evidence type="ECO:0000256" key="1">
    <source>
        <dbReference type="ARBA" id="ARBA00010688"/>
    </source>
</evidence>
<keyword evidence="4 7" id="KW-0418">Kinase</keyword>
<keyword evidence="2" id="KW-0808">Transferase</keyword>
<dbReference type="Proteomes" id="UP000295636">
    <property type="component" value="Unassembled WGS sequence"/>
</dbReference>
<dbReference type="AlphaFoldDB" id="A0A4R5KGJ7"/>
<keyword evidence="5" id="KW-0067">ATP-binding</keyword>
<dbReference type="Gene3D" id="3.40.1190.20">
    <property type="match status" value="1"/>
</dbReference>
<evidence type="ECO:0000313" key="7">
    <source>
        <dbReference type="EMBL" id="TDF93818.1"/>
    </source>
</evidence>
<evidence type="ECO:0000256" key="3">
    <source>
        <dbReference type="ARBA" id="ARBA00022741"/>
    </source>
</evidence>
<accession>A0A4R5KGJ7</accession>
<protein>
    <submittedName>
        <fullName evidence="7">Carbohydrate kinase</fullName>
    </submittedName>
</protein>
<reference evidence="7 8" key="1">
    <citation type="submission" date="2019-03" db="EMBL/GenBank/DDBJ databases">
        <title>This is whole genome sequence of Paenibacillus sp MS74 strain.</title>
        <authorList>
            <person name="Trinh H.N."/>
        </authorList>
    </citation>
    <scope>NUCLEOTIDE SEQUENCE [LARGE SCALE GENOMIC DNA]</scope>
    <source>
        <strain evidence="7 8">MS74</strain>
    </source>
</reference>
<name>A0A4R5KGJ7_9BACL</name>
<keyword evidence="3" id="KW-0547">Nucleotide-binding</keyword>
<dbReference type="InterPro" id="IPR050306">
    <property type="entry name" value="PfkB_Carbo_kinase"/>
</dbReference>
<dbReference type="InterPro" id="IPR011611">
    <property type="entry name" value="PfkB_dom"/>
</dbReference>
<evidence type="ECO:0000256" key="2">
    <source>
        <dbReference type="ARBA" id="ARBA00022679"/>
    </source>
</evidence>
<evidence type="ECO:0000259" key="6">
    <source>
        <dbReference type="Pfam" id="PF00294"/>
    </source>
</evidence>
<dbReference type="InterPro" id="IPR029056">
    <property type="entry name" value="Ribokinase-like"/>
</dbReference>
<dbReference type="OrthoDB" id="9813569at2"/>
<dbReference type="SUPFAM" id="SSF53613">
    <property type="entry name" value="Ribokinase-like"/>
    <property type="match status" value="1"/>
</dbReference>
<dbReference type="PANTHER" id="PTHR43085:SF1">
    <property type="entry name" value="PSEUDOURIDINE KINASE-RELATED"/>
    <property type="match status" value="1"/>
</dbReference>
<dbReference type="Pfam" id="PF00294">
    <property type="entry name" value="PfkB"/>
    <property type="match status" value="1"/>
</dbReference>
<dbReference type="CDD" id="cd01167">
    <property type="entry name" value="bac_FRK"/>
    <property type="match status" value="1"/>
</dbReference>
<comment type="caution">
    <text evidence="7">The sequence shown here is derived from an EMBL/GenBank/DDBJ whole genome shotgun (WGS) entry which is preliminary data.</text>
</comment>
<sequence length="324" mass="33523">MFARASAKIVCLGELFIDLVPEEDASLSPQEVSFQQTAGGSPAQVAAAVAKLGGASRFIGKIGCDAQGSYLRGVLDDAGVDTALAETEAAATAVAAAAPCAAGEPDGMSGFEPRADMLLEAAELEAAWLDDAAVFHFGSASLAAEPCRTATLEAARRVKAAGGIISFAPNLKPALWLDQEAMRREVSAHAALADVLKLAETEAAALTGLEPAEAVQQLLESGAKAVVVTRGEDGCCVVTRKAMTLVPGIRVKAVDKTGAGDSFVGAMLFQLVERGIKADRIEDELTDEETVRHIFSFANKVGAITTTRKGVLQALPDLAEIESV</sequence>
<dbReference type="GO" id="GO:0005524">
    <property type="term" value="F:ATP binding"/>
    <property type="evidence" value="ECO:0007669"/>
    <property type="project" value="UniProtKB-KW"/>
</dbReference>
<comment type="similarity">
    <text evidence="1">Belongs to the carbohydrate kinase PfkB family.</text>
</comment>
<keyword evidence="8" id="KW-1185">Reference proteome</keyword>
<dbReference type="RefSeq" id="WP_133233631.1">
    <property type="nucleotide sequence ID" value="NZ_SMRT01000015.1"/>
</dbReference>
<gene>
    <name evidence="7" type="ORF">E1757_25890</name>
</gene>
<dbReference type="PANTHER" id="PTHR43085">
    <property type="entry name" value="HEXOKINASE FAMILY MEMBER"/>
    <property type="match status" value="1"/>
</dbReference>
<dbReference type="GO" id="GO:0016301">
    <property type="term" value="F:kinase activity"/>
    <property type="evidence" value="ECO:0007669"/>
    <property type="project" value="UniProtKB-KW"/>
</dbReference>
<evidence type="ECO:0000313" key="8">
    <source>
        <dbReference type="Proteomes" id="UP000295636"/>
    </source>
</evidence>
<evidence type="ECO:0000256" key="5">
    <source>
        <dbReference type="ARBA" id="ARBA00022840"/>
    </source>
</evidence>
<evidence type="ECO:0000256" key="4">
    <source>
        <dbReference type="ARBA" id="ARBA00022777"/>
    </source>
</evidence>
<proteinExistence type="inferred from homology"/>
<organism evidence="7 8">
    <name type="scientific">Paenibacillus piri</name>
    <dbReference type="NCBI Taxonomy" id="2547395"/>
    <lineage>
        <taxon>Bacteria</taxon>
        <taxon>Bacillati</taxon>
        <taxon>Bacillota</taxon>
        <taxon>Bacilli</taxon>
        <taxon>Bacillales</taxon>
        <taxon>Paenibacillaceae</taxon>
        <taxon>Paenibacillus</taxon>
    </lineage>
</organism>